<dbReference type="Proteomes" id="UP000673975">
    <property type="component" value="Unassembled WGS sequence"/>
</dbReference>
<feature type="compositionally biased region" description="Low complexity" evidence="1">
    <location>
        <begin position="116"/>
        <end position="136"/>
    </location>
</feature>
<feature type="compositionally biased region" description="Low complexity" evidence="1">
    <location>
        <begin position="145"/>
        <end position="158"/>
    </location>
</feature>
<name>A0A8J7S315_9BACT</name>
<keyword evidence="3" id="KW-1185">Reference proteome</keyword>
<gene>
    <name evidence="2" type="ORF">NATSA_00555</name>
</gene>
<feature type="region of interest" description="Disordered" evidence="1">
    <location>
        <begin position="26"/>
        <end position="198"/>
    </location>
</feature>
<evidence type="ECO:0000313" key="3">
    <source>
        <dbReference type="Proteomes" id="UP000673975"/>
    </source>
</evidence>
<evidence type="ECO:0000313" key="2">
    <source>
        <dbReference type="EMBL" id="MBP3191143.1"/>
    </source>
</evidence>
<dbReference type="RefSeq" id="WP_210509378.1">
    <property type="nucleotide sequence ID" value="NZ_JAFIDN010000001.1"/>
</dbReference>
<feature type="compositionally biased region" description="Basic and acidic residues" evidence="1">
    <location>
        <begin position="53"/>
        <end position="67"/>
    </location>
</feature>
<dbReference type="AlphaFoldDB" id="A0A8J7S315"/>
<sequence>MEFSLFQLLILLLLFYPLIRRLLGGGSKQQQEEEEAQTGYDPYSRTGQQSEGRSSRTQETYRQKQQETGDQSWEDFFEGLEKVLAGEEQESQTTRSQGHNRPDRPQGGGVRDQRRTTASTASSDTRRSQGSSQSQRHPLEGPVYGSSGSSDSSGSSRYSESEKPGSSDPFSYDQSDEAGIGKQSELVDRELTESDNPIYTGLDEVTEVTALDSQGTKKVKKILKDPERLRDGILLKEILGPPKSRRRHHHSF</sequence>
<evidence type="ECO:0000256" key="1">
    <source>
        <dbReference type="SAM" id="MobiDB-lite"/>
    </source>
</evidence>
<reference evidence="2" key="1">
    <citation type="submission" date="2021-02" db="EMBL/GenBank/DDBJ databases">
        <title>Natronogracilivirga saccharolytica gen. nov. sp. nov. a new anaerobic, haloalkiliphilic carbohydrate-fermenting bacterium from soda lake and proposing of Cyclonatronumiaceae fam. nov. in the phylum Balneolaeota.</title>
        <authorList>
            <person name="Zhilina T.N."/>
            <person name="Sorokin D.Y."/>
            <person name="Zavarzina D.G."/>
            <person name="Toshchakov S.V."/>
            <person name="Kublanov I.V."/>
        </authorList>
    </citation>
    <scope>NUCLEOTIDE SEQUENCE</scope>
    <source>
        <strain evidence="2">Z-1702</strain>
    </source>
</reference>
<comment type="caution">
    <text evidence="2">The sequence shown here is derived from an EMBL/GenBank/DDBJ whole genome shotgun (WGS) entry which is preliminary data.</text>
</comment>
<organism evidence="2 3">
    <name type="scientific">Natronogracilivirga saccharolytica</name>
    <dbReference type="NCBI Taxonomy" id="2812953"/>
    <lineage>
        <taxon>Bacteria</taxon>
        <taxon>Pseudomonadati</taxon>
        <taxon>Balneolota</taxon>
        <taxon>Balneolia</taxon>
        <taxon>Balneolales</taxon>
        <taxon>Cyclonatronaceae</taxon>
        <taxon>Natronogracilivirga</taxon>
    </lineage>
</organism>
<accession>A0A8J7S315</accession>
<dbReference type="EMBL" id="JAFIDN010000001">
    <property type="protein sequence ID" value="MBP3191143.1"/>
    <property type="molecule type" value="Genomic_DNA"/>
</dbReference>
<protein>
    <submittedName>
        <fullName evidence="2">Uncharacterized protein</fullName>
    </submittedName>
</protein>
<proteinExistence type="predicted"/>